<keyword evidence="9" id="KW-1185">Reference proteome</keyword>
<evidence type="ECO:0000256" key="5">
    <source>
        <dbReference type="ARBA" id="ARBA00036320"/>
    </source>
</evidence>
<evidence type="ECO:0000256" key="1">
    <source>
        <dbReference type="ARBA" id="ARBA00022670"/>
    </source>
</evidence>
<dbReference type="Pfam" id="PF00089">
    <property type="entry name" value="Trypsin"/>
    <property type="match status" value="1"/>
</dbReference>
<keyword evidence="4" id="KW-0720">Serine protease</keyword>
<dbReference type="PANTHER" id="PTHR24264">
    <property type="entry name" value="TRYPSIN-RELATED"/>
    <property type="match status" value="1"/>
</dbReference>
<proteinExistence type="predicted"/>
<dbReference type="SUPFAM" id="SSF50494">
    <property type="entry name" value="Trypsin-like serine proteases"/>
    <property type="match status" value="1"/>
</dbReference>
<evidence type="ECO:0000313" key="8">
    <source>
        <dbReference type="EMBL" id="MEQ2212611.1"/>
    </source>
</evidence>
<evidence type="ECO:0000313" key="9">
    <source>
        <dbReference type="Proteomes" id="UP001434883"/>
    </source>
</evidence>
<comment type="caution">
    <text evidence="8">The sequence shown here is derived from an EMBL/GenBank/DDBJ whole genome shotgun (WGS) entry which is preliminary data.</text>
</comment>
<dbReference type="EMBL" id="JAHRIN010060052">
    <property type="protein sequence ID" value="MEQ2212611.1"/>
    <property type="molecule type" value="Genomic_DNA"/>
</dbReference>
<name>A0ABV0RWS1_9TELE</name>
<comment type="catalytic activity">
    <reaction evidence="5">
        <text>Preferential cleavage: Arg-|-Xaa, Lys-|-Xaa.</text>
        <dbReference type="EC" id="3.4.21.4"/>
    </reaction>
</comment>
<keyword evidence="2" id="KW-0732">Signal</keyword>
<evidence type="ECO:0000259" key="7">
    <source>
        <dbReference type="Pfam" id="PF00089"/>
    </source>
</evidence>
<dbReference type="Proteomes" id="UP001434883">
    <property type="component" value="Unassembled WGS sequence"/>
</dbReference>
<keyword evidence="3" id="KW-0378">Hydrolase</keyword>
<dbReference type="InterPro" id="IPR050127">
    <property type="entry name" value="Serine_Proteases_S1"/>
</dbReference>
<dbReference type="InterPro" id="IPR001254">
    <property type="entry name" value="Trypsin_dom"/>
</dbReference>
<dbReference type="EC" id="3.4.21.4" evidence="6"/>
<feature type="domain" description="Peptidase S1" evidence="7">
    <location>
        <begin position="7"/>
        <end position="87"/>
    </location>
</feature>
<dbReference type="InterPro" id="IPR009003">
    <property type="entry name" value="Peptidase_S1_PA"/>
</dbReference>
<evidence type="ECO:0000256" key="3">
    <source>
        <dbReference type="ARBA" id="ARBA00022801"/>
    </source>
</evidence>
<dbReference type="Gene3D" id="2.40.10.10">
    <property type="entry name" value="Trypsin-like serine proteases"/>
    <property type="match status" value="1"/>
</dbReference>
<protein>
    <recommendedName>
        <fullName evidence="6">trypsin</fullName>
        <ecNumber evidence="6">3.4.21.4</ecNumber>
    </recommendedName>
</protein>
<keyword evidence="1" id="KW-0645">Protease</keyword>
<sequence>MCAVDSPEVRPACLPEHGLMLPDWTECEISGYGKDSEFSYEYSERVKRGHVRLWPKEKCIPGVLSGQTVTSNMLCAGDTRGLDDACKVRMTEFTLGLLQPCKII</sequence>
<accession>A0ABV0RWS1</accession>
<organism evidence="8 9">
    <name type="scientific">Xenoophorus captivus</name>
    <dbReference type="NCBI Taxonomy" id="1517983"/>
    <lineage>
        <taxon>Eukaryota</taxon>
        <taxon>Metazoa</taxon>
        <taxon>Chordata</taxon>
        <taxon>Craniata</taxon>
        <taxon>Vertebrata</taxon>
        <taxon>Euteleostomi</taxon>
        <taxon>Actinopterygii</taxon>
        <taxon>Neopterygii</taxon>
        <taxon>Teleostei</taxon>
        <taxon>Neoteleostei</taxon>
        <taxon>Acanthomorphata</taxon>
        <taxon>Ovalentaria</taxon>
        <taxon>Atherinomorphae</taxon>
        <taxon>Cyprinodontiformes</taxon>
        <taxon>Goodeidae</taxon>
        <taxon>Xenoophorus</taxon>
    </lineage>
</organism>
<gene>
    <name evidence="8" type="ORF">XENOCAPTIV_002353</name>
</gene>
<evidence type="ECO:0000256" key="6">
    <source>
        <dbReference type="ARBA" id="ARBA00038868"/>
    </source>
</evidence>
<dbReference type="InterPro" id="IPR043504">
    <property type="entry name" value="Peptidase_S1_PA_chymotrypsin"/>
</dbReference>
<reference evidence="8 9" key="1">
    <citation type="submission" date="2021-06" db="EMBL/GenBank/DDBJ databases">
        <authorList>
            <person name="Palmer J.M."/>
        </authorList>
    </citation>
    <scope>NUCLEOTIDE SEQUENCE [LARGE SCALE GENOMIC DNA]</scope>
    <source>
        <strain evidence="8 9">XC_2019</strain>
        <tissue evidence="8">Muscle</tissue>
    </source>
</reference>
<evidence type="ECO:0000256" key="4">
    <source>
        <dbReference type="ARBA" id="ARBA00022825"/>
    </source>
</evidence>
<evidence type="ECO:0000256" key="2">
    <source>
        <dbReference type="ARBA" id="ARBA00022729"/>
    </source>
</evidence>
<dbReference type="PANTHER" id="PTHR24264:SF42">
    <property type="entry name" value="TISSUE-TYPE PLASMINOGEN ACTIVATOR"/>
    <property type="match status" value="1"/>
</dbReference>